<keyword evidence="1" id="KW-0802">TPR repeat</keyword>
<proteinExistence type="predicted"/>
<dbReference type="Proteomes" id="UP000217257">
    <property type="component" value="Chromosome"/>
</dbReference>
<dbReference type="InterPro" id="IPR019734">
    <property type="entry name" value="TPR_rpt"/>
</dbReference>
<dbReference type="EMBL" id="CP022098">
    <property type="protein sequence ID" value="ATB37298.1"/>
    <property type="molecule type" value="Genomic_DNA"/>
</dbReference>
<reference evidence="2 3" key="1">
    <citation type="submission" date="2017-06" db="EMBL/GenBank/DDBJ databases">
        <title>Sequencing and comparative analysis of myxobacterial genomes.</title>
        <authorList>
            <person name="Rupp O."/>
            <person name="Goesmann A."/>
            <person name="Sogaard-Andersen L."/>
        </authorList>
    </citation>
    <scope>NUCLEOTIDE SEQUENCE [LARGE SCALE GENOMIC DNA]</scope>
    <source>
        <strain evidence="2 3">DSM 52655</strain>
    </source>
</reference>
<dbReference type="Gene3D" id="1.25.40.10">
    <property type="entry name" value="Tetratricopeptide repeat domain"/>
    <property type="match status" value="1"/>
</dbReference>
<dbReference type="PROSITE" id="PS50005">
    <property type="entry name" value="TPR"/>
    <property type="match status" value="1"/>
</dbReference>
<dbReference type="Pfam" id="PF13432">
    <property type="entry name" value="TPR_16"/>
    <property type="match status" value="1"/>
</dbReference>
<name>A0A250J1B4_9BACT</name>
<dbReference type="SUPFAM" id="SSF48452">
    <property type="entry name" value="TPR-like"/>
    <property type="match status" value="1"/>
</dbReference>
<dbReference type="KEGG" id="cfus:CYFUS_002719"/>
<gene>
    <name evidence="2" type="ORF">CYFUS_002719</name>
</gene>
<protein>
    <submittedName>
        <fullName evidence="2">Tetratricopeptide repeat protein</fullName>
    </submittedName>
</protein>
<accession>A0A250J1B4</accession>
<feature type="repeat" description="TPR" evidence="1">
    <location>
        <begin position="109"/>
        <end position="142"/>
    </location>
</feature>
<dbReference type="RefSeq" id="WP_095985635.1">
    <property type="nucleotide sequence ID" value="NZ_CP022098.1"/>
</dbReference>
<organism evidence="2 3">
    <name type="scientific">Cystobacter fuscus</name>
    <dbReference type="NCBI Taxonomy" id="43"/>
    <lineage>
        <taxon>Bacteria</taxon>
        <taxon>Pseudomonadati</taxon>
        <taxon>Myxococcota</taxon>
        <taxon>Myxococcia</taxon>
        <taxon>Myxococcales</taxon>
        <taxon>Cystobacterineae</taxon>
        <taxon>Archangiaceae</taxon>
        <taxon>Cystobacter</taxon>
    </lineage>
</organism>
<evidence type="ECO:0000313" key="2">
    <source>
        <dbReference type="EMBL" id="ATB37298.1"/>
    </source>
</evidence>
<dbReference type="AlphaFoldDB" id="A0A250J1B4"/>
<evidence type="ECO:0000256" key="1">
    <source>
        <dbReference type="PROSITE-ProRule" id="PRU00339"/>
    </source>
</evidence>
<evidence type="ECO:0000313" key="3">
    <source>
        <dbReference type="Proteomes" id="UP000217257"/>
    </source>
</evidence>
<dbReference type="InterPro" id="IPR011990">
    <property type="entry name" value="TPR-like_helical_dom_sf"/>
</dbReference>
<sequence length="159" mass="17292">MATAQRVNGNQDEAKLAAQLQRWAEGKATLRDVRGYTDEELYAIAKTAYIFFYQGRIAEARTLFQGLYAINPADGYFAKALGVVEMAAGNAQGALAAYDVALKLDGRDAQAYVGRAEVRLSLGQRSQAVEDLRRVASLLPEREPLAQKAAAILSGLLQR</sequence>